<evidence type="ECO:0000313" key="3">
    <source>
        <dbReference type="Proteomes" id="UP000002279"/>
    </source>
</evidence>
<dbReference type="Proteomes" id="UP000002279">
    <property type="component" value="Chromosome X2"/>
</dbReference>
<accession>A0A6I8PHZ2</accession>
<dbReference type="InParanoid" id="A0A6I8PHZ2"/>
<keyword evidence="3" id="KW-1185">Reference proteome</keyword>
<organism evidence="2 3">
    <name type="scientific">Ornithorhynchus anatinus</name>
    <name type="common">Duckbill platypus</name>
    <dbReference type="NCBI Taxonomy" id="9258"/>
    <lineage>
        <taxon>Eukaryota</taxon>
        <taxon>Metazoa</taxon>
        <taxon>Chordata</taxon>
        <taxon>Craniata</taxon>
        <taxon>Vertebrata</taxon>
        <taxon>Euteleostomi</taxon>
        <taxon>Mammalia</taxon>
        <taxon>Monotremata</taxon>
        <taxon>Ornithorhynchidae</taxon>
        <taxon>Ornithorhynchus</taxon>
    </lineage>
</organism>
<dbReference type="Ensembl" id="ENSOANT00000069971.1">
    <property type="protein sequence ID" value="ENSOANP00000053647.1"/>
    <property type="gene ID" value="ENSOANG00000046062.1"/>
</dbReference>
<protein>
    <recommendedName>
        <fullName evidence="4">Secreted protein</fullName>
    </recommendedName>
</protein>
<name>A0A6I8PHZ2_ORNAN</name>
<evidence type="ECO:0000256" key="1">
    <source>
        <dbReference type="SAM" id="MobiDB-lite"/>
    </source>
</evidence>
<reference evidence="2" key="3">
    <citation type="submission" date="2025-09" db="UniProtKB">
        <authorList>
            <consortium name="Ensembl"/>
        </authorList>
    </citation>
    <scope>IDENTIFICATION</scope>
    <source>
        <strain evidence="2">Glennie</strain>
    </source>
</reference>
<dbReference type="AlphaFoldDB" id="A0A6I8PHZ2"/>
<evidence type="ECO:0000313" key="2">
    <source>
        <dbReference type="Ensembl" id="ENSOANP00000053647.1"/>
    </source>
</evidence>
<proteinExistence type="predicted"/>
<reference evidence="2" key="2">
    <citation type="submission" date="2025-08" db="UniProtKB">
        <authorList>
            <consortium name="Ensembl"/>
        </authorList>
    </citation>
    <scope>IDENTIFICATION</scope>
    <source>
        <strain evidence="2">Glennie</strain>
    </source>
</reference>
<reference evidence="2 3" key="1">
    <citation type="journal article" date="2008" name="Nature">
        <title>Genome analysis of the platypus reveals unique signatures of evolution.</title>
        <authorList>
            <person name="Warren W.C."/>
            <person name="Hillier L.W."/>
            <person name="Marshall Graves J.A."/>
            <person name="Birney E."/>
            <person name="Ponting C.P."/>
            <person name="Grutzner F."/>
            <person name="Belov K."/>
            <person name="Miller W."/>
            <person name="Clarke L."/>
            <person name="Chinwalla A.T."/>
            <person name="Yang S.P."/>
            <person name="Heger A."/>
            <person name="Locke D.P."/>
            <person name="Miethke P."/>
            <person name="Waters P.D."/>
            <person name="Veyrunes F."/>
            <person name="Fulton L."/>
            <person name="Fulton B."/>
            <person name="Graves T."/>
            <person name="Wallis J."/>
            <person name="Puente X.S."/>
            <person name="Lopez-Otin C."/>
            <person name="Ordonez G.R."/>
            <person name="Eichler E.E."/>
            <person name="Chen L."/>
            <person name="Cheng Z."/>
            <person name="Deakin J.E."/>
            <person name="Alsop A."/>
            <person name="Thompson K."/>
            <person name="Kirby P."/>
            <person name="Papenfuss A.T."/>
            <person name="Wakefield M.J."/>
            <person name="Olender T."/>
            <person name="Lancet D."/>
            <person name="Huttley G.A."/>
            <person name="Smit A.F."/>
            <person name="Pask A."/>
            <person name="Temple-Smith P."/>
            <person name="Batzer M.A."/>
            <person name="Walker J.A."/>
            <person name="Konkel M.K."/>
            <person name="Harris R.S."/>
            <person name="Whittington C.M."/>
            <person name="Wong E.S."/>
            <person name="Gemmell N.J."/>
            <person name="Buschiazzo E."/>
            <person name="Vargas Jentzsch I.M."/>
            <person name="Merkel A."/>
            <person name="Schmitz J."/>
            <person name="Zemann A."/>
            <person name="Churakov G."/>
            <person name="Kriegs J.O."/>
            <person name="Brosius J."/>
            <person name="Murchison E.P."/>
            <person name="Sachidanandam R."/>
            <person name="Smith C."/>
            <person name="Hannon G.J."/>
            <person name="Tsend-Ayush E."/>
            <person name="McMillan D."/>
            <person name="Attenborough R."/>
            <person name="Rens W."/>
            <person name="Ferguson-Smith M."/>
            <person name="Lefevre C.M."/>
            <person name="Sharp J.A."/>
            <person name="Nicholas K.R."/>
            <person name="Ray D.A."/>
            <person name="Kube M."/>
            <person name="Reinhardt R."/>
            <person name="Pringle T.H."/>
            <person name="Taylor J."/>
            <person name="Jones R.C."/>
            <person name="Nixon B."/>
            <person name="Dacheux J.L."/>
            <person name="Niwa H."/>
            <person name="Sekita Y."/>
            <person name="Huang X."/>
            <person name="Stark A."/>
            <person name="Kheradpour P."/>
            <person name="Kellis M."/>
            <person name="Flicek P."/>
            <person name="Chen Y."/>
            <person name="Webber C."/>
            <person name="Hardison R."/>
            <person name="Nelson J."/>
            <person name="Hallsworth-Pepin K."/>
            <person name="Delehaunty K."/>
            <person name="Markovic C."/>
            <person name="Minx P."/>
            <person name="Feng Y."/>
            <person name="Kremitzki C."/>
            <person name="Mitreva M."/>
            <person name="Glasscock J."/>
            <person name="Wylie T."/>
            <person name="Wohldmann P."/>
            <person name="Thiru P."/>
            <person name="Nhan M.N."/>
            <person name="Pohl C.S."/>
            <person name="Smith S.M."/>
            <person name="Hou S."/>
            <person name="Nefedov M."/>
            <person name="de Jong P.J."/>
            <person name="Renfree M.B."/>
            <person name="Mardis E.R."/>
            <person name="Wilson R.K."/>
        </authorList>
    </citation>
    <scope>NUCLEOTIDE SEQUENCE [LARGE SCALE GENOMIC DNA]</scope>
    <source>
        <strain evidence="2 3">Glennie</strain>
    </source>
</reference>
<feature type="region of interest" description="Disordered" evidence="1">
    <location>
        <begin position="19"/>
        <end position="40"/>
    </location>
</feature>
<dbReference type="Bgee" id="ENSOANG00000046062">
    <property type="expression patterns" value="Expressed in cerebellum and 3 other cell types or tissues"/>
</dbReference>
<sequence>MVRTFFFTFSTGCRSSPMPCRGGGGGWARPVPPEQEESWSGSTRLWGTAAVGKAIVRLLGLRVFWGGGGGQCVCVY</sequence>
<evidence type="ECO:0008006" key="4">
    <source>
        <dbReference type="Google" id="ProtNLM"/>
    </source>
</evidence>